<dbReference type="NCBIfam" id="NF001159">
    <property type="entry name" value="PRK00150.1-3"/>
    <property type="match status" value="1"/>
</dbReference>
<dbReference type="EC" id="3.5.1.88" evidence="4"/>
<dbReference type="CDD" id="cd00487">
    <property type="entry name" value="Pep_deformylase"/>
    <property type="match status" value="1"/>
</dbReference>
<comment type="cofactor">
    <cofactor evidence="4">
        <name>Fe(2+)</name>
        <dbReference type="ChEBI" id="CHEBI:29033"/>
    </cofactor>
    <text evidence="4">Binds 1 Fe(2+) ion.</text>
</comment>
<dbReference type="EMBL" id="JADIMH010000001">
    <property type="protein sequence ID" value="MBO8466150.1"/>
    <property type="molecule type" value="Genomic_DNA"/>
</dbReference>
<dbReference type="SUPFAM" id="SSF56420">
    <property type="entry name" value="Peptide deformylase"/>
    <property type="match status" value="1"/>
</dbReference>
<keyword evidence="4" id="KW-0408">Iron</keyword>
<dbReference type="PIRSF" id="PIRSF004749">
    <property type="entry name" value="Pep_def"/>
    <property type="match status" value="1"/>
</dbReference>
<reference evidence="5" key="1">
    <citation type="submission" date="2020-10" db="EMBL/GenBank/DDBJ databases">
        <authorList>
            <person name="Gilroy R."/>
        </authorList>
    </citation>
    <scope>NUCLEOTIDE SEQUENCE</scope>
    <source>
        <strain evidence="5">B1-15692</strain>
    </source>
</reference>
<keyword evidence="2 4" id="KW-0479">Metal-binding</keyword>
<gene>
    <name evidence="4 5" type="primary">def</name>
    <name evidence="5" type="ORF">IAB99_00095</name>
</gene>
<dbReference type="NCBIfam" id="TIGR00079">
    <property type="entry name" value="pept_deformyl"/>
    <property type="match status" value="1"/>
</dbReference>
<protein>
    <recommendedName>
        <fullName evidence="4">Peptide deformylase</fullName>
        <shortName evidence="4">PDF</shortName>
        <ecNumber evidence="4">3.5.1.88</ecNumber>
    </recommendedName>
    <alternativeName>
        <fullName evidence="4">Polypeptide deformylase</fullName>
    </alternativeName>
</protein>
<comment type="function">
    <text evidence="4">Removes the formyl group from the N-terminal Met of newly synthesized proteins. Requires at least a dipeptide for an efficient rate of reaction. N-terminal L-methionine is a prerequisite for activity but the enzyme has broad specificity at other positions.</text>
</comment>
<dbReference type="AlphaFoldDB" id="A0A9D9I5Q8"/>
<dbReference type="GO" id="GO:0006412">
    <property type="term" value="P:translation"/>
    <property type="evidence" value="ECO:0007669"/>
    <property type="project" value="UniProtKB-UniRule"/>
</dbReference>
<dbReference type="Gene3D" id="3.90.45.10">
    <property type="entry name" value="Peptide deformylase"/>
    <property type="match status" value="1"/>
</dbReference>
<dbReference type="Proteomes" id="UP000823660">
    <property type="component" value="Unassembled WGS sequence"/>
</dbReference>
<dbReference type="PRINTS" id="PR01576">
    <property type="entry name" value="PDEFORMYLASE"/>
</dbReference>
<evidence type="ECO:0000256" key="4">
    <source>
        <dbReference type="HAMAP-Rule" id="MF_00163"/>
    </source>
</evidence>
<feature type="binding site" evidence="4">
    <location>
        <position position="101"/>
    </location>
    <ligand>
        <name>Fe cation</name>
        <dbReference type="ChEBI" id="CHEBI:24875"/>
    </ligand>
</feature>
<dbReference type="PANTHER" id="PTHR10458">
    <property type="entry name" value="PEPTIDE DEFORMYLASE"/>
    <property type="match status" value="1"/>
</dbReference>
<name>A0A9D9I5Q8_9BACT</name>
<feature type="binding site" evidence="4">
    <location>
        <position position="143"/>
    </location>
    <ligand>
        <name>Fe cation</name>
        <dbReference type="ChEBI" id="CHEBI:24875"/>
    </ligand>
</feature>
<feature type="active site" evidence="4">
    <location>
        <position position="144"/>
    </location>
</feature>
<dbReference type="PANTHER" id="PTHR10458:SF22">
    <property type="entry name" value="PEPTIDE DEFORMYLASE"/>
    <property type="match status" value="1"/>
</dbReference>
<comment type="caution">
    <text evidence="5">The sequence shown here is derived from an EMBL/GenBank/DDBJ whole genome shotgun (WGS) entry which is preliminary data.</text>
</comment>
<evidence type="ECO:0000256" key="1">
    <source>
        <dbReference type="ARBA" id="ARBA00010759"/>
    </source>
</evidence>
<accession>A0A9D9I5Q8</accession>
<organism evidence="5 6">
    <name type="scientific">Candidatus Cryptobacteroides faecipullorum</name>
    <dbReference type="NCBI Taxonomy" id="2840764"/>
    <lineage>
        <taxon>Bacteria</taxon>
        <taxon>Pseudomonadati</taxon>
        <taxon>Bacteroidota</taxon>
        <taxon>Bacteroidia</taxon>
        <taxon>Bacteroidales</taxon>
        <taxon>Candidatus Cryptobacteroides</taxon>
    </lineage>
</organism>
<dbReference type="HAMAP" id="MF_00163">
    <property type="entry name" value="Pep_deformylase"/>
    <property type="match status" value="1"/>
</dbReference>
<dbReference type="InterPro" id="IPR036821">
    <property type="entry name" value="Peptide_deformylase_sf"/>
</dbReference>
<evidence type="ECO:0000256" key="2">
    <source>
        <dbReference type="ARBA" id="ARBA00022723"/>
    </source>
</evidence>
<dbReference type="GO" id="GO:0042586">
    <property type="term" value="F:peptide deformylase activity"/>
    <property type="evidence" value="ECO:0007669"/>
    <property type="project" value="UniProtKB-UniRule"/>
</dbReference>
<comment type="catalytic activity">
    <reaction evidence="4">
        <text>N-terminal N-formyl-L-methionyl-[peptide] + H2O = N-terminal L-methionyl-[peptide] + formate</text>
        <dbReference type="Rhea" id="RHEA:24420"/>
        <dbReference type="Rhea" id="RHEA-COMP:10639"/>
        <dbReference type="Rhea" id="RHEA-COMP:10640"/>
        <dbReference type="ChEBI" id="CHEBI:15377"/>
        <dbReference type="ChEBI" id="CHEBI:15740"/>
        <dbReference type="ChEBI" id="CHEBI:49298"/>
        <dbReference type="ChEBI" id="CHEBI:64731"/>
        <dbReference type="EC" id="3.5.1.88"/>
    </reaction>
</comment>
<evidence type="ECO:0000256" key="3">
    <source>
        <dbReference type="ARBA" id="ARBA00022801"/>
    </source>
</evidence>
<keyword evidence="4" id="KW-0648">Protein biosynthesis</keyword>
<reference evidence="5" key="2">
    <citation type="journal article" date="2021" name="PeerJ">
        <title>Extensive microbial diversity within the chicken gut microbiome revealed by metagenomics and culture.</title>
        <authorList>
            <person name="Gilroy R."/>
            <person name="Ravi A."/>
            <person name="Getino M."/>
            <person name="Pursley I."/>
            <person name="Horton D.L."/>
            <person name="Alikhan N.F."/>
            <person name="Baker D."/>
            <person name="Gharbi K."/>
            <person name="Hall N."/>
            <person name="Watson M."/>
            <person name="Adriaenssens E.M."/>
            <person name="Foster-Nyarko E."/>
            <person name="Jarju S."/>
            <person name="Secka A."/>
            <person name="Antonio M."/>
            <person name="Oren A."/>
            <person name="Chaudhuri R.R."/>
            <person name="La Ragione R."/>
            <person name="Hildebrand F."/>
            <person name="Pallen M.J."/>
        </authorList>
    </citation>
    <scope>NUCLEOTIDE SEQUENCE</scope>
    <source>
        <strain evidence="5">B1-15692</strain>
    </source>
</reference>
<evidence type="ECO:0000313" key="5">
    <source>
        <dbReference type="EMBL" id="MBO8466150.1"/>
    </source>
</evidence>
<keyword evidence="3 4" id="KW-0378">Hydrolase</keyword>
<evidence type="ECO:0000313" key="6">
    <source>
        <dbReference type="Proteomes" id="UP000823660"/>
    </source>
</evidence>
<dbReference type="GO" id="GO:0046872">
    <property type="term" value="F:metal ion binding"/>
    <property type="evidence" value="ECO:0007669"/>
    <property type="project" value="UniProtKB-KW"/>
</dbReference>
<sequence>MSNILPIYLYGAEVLKEQAREADLTDREHLSTLVEEMKETLKAADGCGLAAPQVGVSERVLIVDGTVVADVYDYLKDFKRTMINPVLLEESSEQCTYSEGCLSVPGIYAEVRRPAKIKVEYYNEDLEKVTEEFDKFACRMIQHEMEHLDGHLFVEKVAPIRRKMITKKLQNIAKGRITARYRTRQ</sequence>
<feature type="binding site" evidence="4">
    <location>
        <position position="147"/>
    </location>
    <ligand>
        <name>Fe cation</name>
        <dbReference type="ChEBI" id="CHEBI:24875"/>
    </ligand>
</feature>
<comment type="similarity">
    <text evidence="1 4">Belongs to the polypeptide deformylase family.</text>
</comment>
<dbReference type="Pfam" id="PF01327">
    <property type="entry name" value="Pep_deformylase"/>
    <property type="match status" value="1"/>
</dbReference>
<proteinExistence type="inferred from homology"/>
<dbReference type="InterPro" id="IPR023635">
    <property type="entry name" value="Peptide_deformylase"/>
</dbReference>